<gene>
    <name evidence="2" type="ORF">NP493_1484g00021</name>
</gene>
<keyword evidence="3" id="KW-1185">Reference proteome</keyword>
<reference evidence="2" key="1">
    <citation type="journal article" date="2023" name="Mol. Biol. Evol.">
        <title>Third-Generation Sequencing Reveals the Adaptive Role of the Epigenome in Three Deep-Sea Polychaetes.</title>
        <authorList>
            <person name="Perez M."/>
            <person name="Aroh O."/>
            <person name="Sun Y."/>
            <person name="Lan Y."/>
            <person name="Juniper S.K."/>
            <person name="Young C.R."/>
            <person name="Angers B."/>
            <person name="Qian P.Y."/>
        </authorList>
    </citation>
    <scope>NUCLEOTIDE SEQUENCE</scope>
    <source>
        <strain evidence="2">R07B-5</strain>
    </source>
</reference>
<dbReference type="PROSITE" id="PS50853">
    <property type="entry name" value="FN3"/>
    <property type="match status" value="4"/>
</dbReference>
<dbReference type="PANTHER" id="PTHR46957">
    <property type="entry name" value="CYTOKINE RECEPTOR"/>
    <property type="match status" value="1"/>
</dbReference>
<evidence type="ECO:0000259" key="1">
    <source>
        <dbReference type="PROSITE" id="PS50853"/>
    </source>
</evidence>
<dbReference type="Pfam" id="PF00041">
    <property type="entry name" value="fn3"/>
    <property type="match status" value="3"/>
</dbReference>
<dbReference type="PANTHER" id="PTHR46957:SF3">
    <property type="entry name" value="CYTOKINE RECEPTOR"/>
    <property type="match status" value="1"/>
</dbReference>
<dbReference type="InterPro" id="IPR013783">
    <property type="entry name" value="Ig-like_fold"/>
</dbReference>
<dbReference type="SUPFAM" id="SSF49265">
    <property type="entry name" value="Fibronectin type III"/>
    <property type="match status" value="2"/>
</dbReference>
<feature type="domain" description="Fibronectin type-III" evidence="1">
    <location>
        <begin position="151"/>
        <end position="235"/>
    </location>
</feature>
<proteinExistence type="predicted"/>
<dbReference type="GO" id="GO:0016020">
    <property type="term" value="C:membrane"/>
    <property type="evidence" value="ECO:0007669"/>
    <property type="project" value="UniProtKB-SubCell"/>
</dbReference>
<dbReference type="EMBL" id="JAODUO010001482">
    <property type="protein sequence ID" value="KAK2163092.1"/>
    <property type="molecule type" value="Genomic_DNA"/>
</dbReference>
<feature type="domain" description="Fibronectin type-III" evidence="1">
    <location>
        <begin position="54"/>
        <end position="149"/>
    </location>
</feature>
<organism evidence="2 3">
    <name type="scientific">Ridgeia piscesae</name>
    <name type="common">Tubeworm</name>
    <dbReference type="NCBI Taxonomy" id="27915"/>
    <lineage>
        <taxon>Eukaryota</taxon>
        <taxon>Metazoa</taxon>
        <taxon>Spiralia</taxon>
        <taxon>Lophotrochozoa</taxon>
        <taxon>Annelida</taxon>
        <taxon>Polychaeta</taxon>
        <taxon>Sedentaria</taxon>
        <taxon>Canalipalpata</taxon>
        <taxon>Sabellida</taxon>
        <taxon>Siboglinidae</taxon>
        <taxon>Ridgeia</taxon>
    </lineage>
</organism>
<feature type="non-terminal residue" evidence="2">
    <location>
        <position position="1"/>
    </location>
</feature>
<dbReference type="AlphaFoldDB" id="A0AAD9K1F4"/>
<feature type="domain" description="Fibronectin type-III" evidence="1">
    <location>
        <begin position="237"/>
        <end position="343"/>
    </location>
</feature>
<comment type="caution">
    <text evidence="2">The sequence shown here is derived from an EMBL/GenBank/DDBJ whole genome shotgun (WGS) entry which is preliminary data.</text>
</comment>
<dbReference type="InterPro" id="IPR050713">
    <property type="entry name" value="RTP_Phos/Ushers"/>
</dbReference>
<dbReference type="InterPro" id="IPR036116">
    <property type="entry name" value="FN3_sf"/>
</dbReference>
<evidence type="ECO:0000313" key="2">
    <source>
        <dbReference type="EMBL" id="KAK2163092.1"/>
    </source>
</evidence>
<protein>
    <recommendedName>
        <fullName evidence="1">Fibronectin type-III domain-containing protein</fullName>
    </recommendedName>
</protein>
<evidence type="ECO:0000313" key="3">
    <source>
        <dbReference type="Proteomes" id="UP001209878"/>
    </source>
</evidence>
<accession>A0AAD9K1F4</accession>
<dbReference type="Proteomes" id="UP001209878">
    <property type="component" value="Unassembled WGS sequence"/>
</dbReference>
<dbReference type="SMART" id="SM00060">
    <property type="entry name" value="FN3"/>
    <property type="match status" value="3"/>
</dbReference>
<feature type="domain" description="Fibronectin type-III" evidence="1">
    <location>
        <begin position="1"/>
        <end position="52"/>
    </location>
</feature>
<name>A0AAD9K1F4_RIDPI</name>
<sequence>REYYRLPSGFVVVREYYDTSLQPFTDYKYQVEAENSAGSVLSPAVTLRTPAGSPSGDLQLYVTGITATSASFSWNQPLEANGVIQKYTLTSRTLEPGKPQEKHYEGLNRGVVLTNLRPFEYYIFTLTACTLGGCLSSNDVKAEMRSAPPQGQGPVTIVPFNETVLNVSWLPPSQANGQYFPRPTVTPQEKTSSPPSTRLIVVNLQAYTEYEFQVLSENALGKAASEWTRARTLEAVPLRMPTPAVLPISHSQLNVTWAEPNIKDIRGKLLTYRLYVYMKMDLQINPNAPPYKWQVVITKISSKNSHVVSDLLPFTNYTFKVEACNSVGCVNSSEASSITGHAGQVQVEYM</sequence>
<dbReference type="CDD" id="cd00063">
    <property type="entry name" value="FN3"/>
    <property type="match status" value="3"/>
</dbReference>
<dbReference type="Gene3D" id="2.60.40.10">
    <property type="entry name" value="Immunoglobulins"/>
    <property type="match status" value="3"/>
</dbReference>
<dbReference type="InterPro" id="IPR003961">
    <property type="entry name" value="FN3_dom"/>
</dbReference>